<dbReference type="GO" id="GO:0033299">
    <property type="term" value="P:secretion of lysosomal enzymes"/>
    <property type="evidence" value="ECO:0007669"/>
    <property type="project" value="TreeGrafter"/>
</dbReference>
<dbReference type="Pfam" id="PF09992">
    <property type="entry name" value="NAGPA"/>
    <property type="match status" value="1"/>
</dbReference>
<feature type="domain" description="Phosphodiester glycosidase" evidence="1">
    <location>
        <begin position="446"/>
        <end position="522"/>
    </location>
</feature>
<protein>
    <recommendedName>
        <fullName evidence="1">Phosphodiester glycosidase domain-containing protein</fullName>
    </recommendedName>
</protein>
<proteinExistence type="predicted"/>
<dbReference type="InterPro" id="IPR018711">
    <property type="entry name" value="NAGPA"/>
</dbReference>
<name>A0A9W7EKL8_9STRA</name>
<comment type="caution">
    <text evidence="2">The sequence shown here is derived from an EMBL/GenBank/DDBJ whole genome shotgun (WGS) entry which is preliminary data.</text>
</comment>
<reference evidence="3" key="1">
    <citation type="journal article" date="2023" name="Commun. Biol.">
        <title>Genome analysis of Parmales, the sister group of diatoms, reveals the evolutionary specialization of diatoms from phago-mixotrophs to photoautotrophs.</title>
        <authorList>
            <person name="Ban H."/>
            <person name="Sato S."/>
            <person name="Yoshikawa S."/>
            <person name="Yamada K."/>
            <person name="Nakamura Y."/>
            <person name="Ichinomiya M."/>
            <person name="Sato N."/>
            <person name="Blanc-Mathieu R."/>
            <person name="Endo H."/>
            <person name="Kuwata A."/>
            <person name="Ogata H."/>
        </authorList>
    </citation>
    <scope>NUCLEOTIDE SEQUENCE [LARGE SCALE GENOMIC DNA]</scope>
    <source>
        <strain evidence="3">NIES 3699</strain>
    </source>
</reference>
<evidence type="ECO:0000313" key="3">
    <source>
        <dbReference type="Proteomes" id="UP001165160"/>
    </source>
</evidence>
<dbReference type="EMBL" id="BRXX01000036">
    <property type="protein sequence ID" value="GMH84319.1"/>
    <property type="molecule type" value="Genomic_DNA"/>
</dbReference>
<dbReference type="PANTHER" id="PTHR40446">
    <property type="entry name" value="N-ACETYLGLUCOSAMINE-1-PHOSPHODIESTER ALPHA-N-ACETYLGLUCOSAMINIDASE"/>
    <property type="match status" value="1"/>
</dbReference>
<gene>
    <name evidence="2" type="ORF">TrVE_jg5929</name>
</gene>
<dbReference type="Proteomes" id="UP001165160">
    <property type="component" value="Unassembled WGS sequence"/>
</dbReference>
<evidence type="ECO:0000259" key="1">
    <source>
        <dbReference type="Pfam" id="PF09992"/>
    </source>
</evidence>
<keyword evidence="3" id="KW-1185">Reference proteome</keyword>
<organism evidence="2 3">
    <name type="scientific">Triparma verrucosa</name>
    <dbReference type="NCBI Taxonomy" id="1606542"/>
    <lineage>
        <taxon>Eukaryota</taxon>
        <taxon>Sar</taxon>
        <taxon>Stramenopiles</taxon>
        <taxon>Ochrophyta</taxon>
        <taxon>Bolidophyceae</taxon>
        <taxon>Parmales</taxon>
        <taxon>Triparmaceae</taxon>
        <taxon>Triparma</taxon>
    </lineage>
</organism>
<sequence length="549" mass="58665">MPKYNWLETVAALDEIDSSVKKTVQAFPQNPKQNPSASATFDDFTALLSHSLSLLPTLVSRMPGELEVALDGDSAQSRMFTKRFSEVAQILHEKFSAASDCTADCTADCTKAVGSKRKAPPQTSNATTHSVFFAAMVMRATEILDEPASAREHNLSRKALRIRALADFYYSQAAALHHLSSAETLLTLPELVKSASFKSVAPGIEHAVLSGVTGLRCGPIRANVLRVDPLVRKLSCCDVRSTEMQERLKEPDCYAVSGGFFLFSEAPILEPSKRTDPVGLLVTDGAVVNPPIFNRGSLVDYGVWGGESVVKVKEMSSEYWTFTVEGCDEPTKRTVSWHNPPNGPPGGDTSLFNRAYGLRSPAPWKNHVALTVVGTQLVSMSHSASDIPLAGAVIICPEFTASCPCTLSWKGPSPIVSAMAGGPMLNPVIDKSSEEFALTAPPVTFSQDETFDQNLLPRMACGVTPEGAVVFLAVDGRDMSAPGVTLHILGDLMRALGCENSVNMDGGSSKRAIIGGKVVDTTSEGVVGGSEKGASNVRPLKSAIIFEMR</sequence>
<dbReference type="AlphaFoldDB" id="A0A9W7EKL8"/>
<dbReference type="PANTHER" id="PTHR40446:SF2">
    <property type="entry name" value="N-ACETYLGLUCOSAMINE-1-PHOSPHODIESTER ALPHA-N-ACETYLGLUCOSAMINIDASE"/>
    <property type="match status" value="1"/>
</dbReference>
<accession>A0A9W7EKL8</accession>
<evidence type="ECO:0000313" key="2">
    <source>
        <dbReference type="EMBL" id="GMH84319.1"/>
    </source>
</evidence>